<dbReference type="PANTHER" id="PTHR33207">
    <property type="entry name" value="F-BOX DOMAIN CONTAINING PROTEIN-RELATED"/>
    <property type="match status" value="1"/>
</dbReference>
<evidence type="ECO:0000313" key="3">
    <source>
        <dbReference type="Proteomes" id="UP001497457"/>
    </source>
</evidence>
<reference evidence="2 3" key="1">
    <citation type="submission" date="2024-10" db="EMBL/GenBank/DDBJ databases">
        <authorList>
            <person name="Ryan C."/>
        </authorList>
    </citation>
    <scope>NUCLEOTIDE SEQUENCE [LARGE SCALE GENOMIC DNA]</scope>
</reference>
<keyword evidence="3" id="KW-1185">Reference proteome</keyword>
<feature type="domain" description="F-box" evidence="1">
    <location>
        <begin position="11"/>
        <end position="61"/>
    </location>
</feature>
<protein>
    <recommendedName>
        <fullName evidence="1">F-box domain-containing protein</fullName>
    </recommendedName>
</protein>
<dbReference type="InterPro" id="IPR001810">
    <property type="entry name" value="F-box_dom"/>
</dbReference>
<dbReference type="EMBL" id="CAXIPR030001308">
    <property type="protein sequence ID" value="CAM0148389.1"/>
    <property type="molecule type" value="Genomic_DNA"/>
</dbReference>
<dbReference type="SUPFAM" id="SSF81383">
    <property type="entry name" value="F-box domain"/>
    <property type="match status" value="1"/>
</dbReference>
<gene>
    <name evidence="2" type="ORF">URODEC1_LOCUS121701</name>
</gene>
<accession>A0ABC9H0W8</accession>
<evidence type="ECO:0000259" key="1">
    <source>
        <dbReference type="PROSITE" id="PS50181"/>
    </source>
</evidence>
<comment type="caution">
    <text evidence="2">The sequence shown here is derived from an EMBL/GenBank/DDBJ whole genome shotgun (WGS) entry which is preliminary data.</text>
</comment>
<dbReference type="AlphaFoldDB" id="A0ABC9H0W8"/>
<proteinExistence type="predicted"/>
<evidence type="ECO:0000313" key="2">
    <source>
        <dbReference type="EMBL" id="CAM0148389.1"/>
    </source>
</evidence>
<dbReference type="Pfam" id="PF00646">
    <property type="entry name" value="F-box"/>
    <property type="match status" value="1"/>
</dbReference>
<name>A0ABC9H0W8_9POAL</name>
<sequence length="409" mass="45730">MVKENNVPLRRTTIHDIPDDTLEIILKRITSLSALVRAAATCKLWRRVIGDAGFLSRFRRHNSPHILGHYRYSERGNTDFFPYPAPEGEIAIDDDTVSDRTCLYFLATSYSNLNSAELHDSLGGLLAFHCFGRRLISIIVCNPWTRQHREIYPPMLPRANTYPLLFGIFLLDSSDLGETGTELNMSNFRVLCLRLVRCIHDDDGMTTVEASIFSARDEHWLTMSTISIGDDIVPGVDFFDFDPQSFVLVGHAGGSICWSTGSSNAVLHLDESTGEFSLFTLPVPAGVKRTTISYNTTNLRVIGGDAGTVHLVRIVGSDLEVLRYARGTGGECTVERRVCVPRLWCFLDRADWVAAYRTIALCDVLCDAEFISNFAADVKNLKLGHVQKRSHHSGRSLPYELPWTISVCL</sequence>
<organism evidence="2 3">
    <name type="scientific">Urochloa decumbens</name>
    <dbReference type="NCBI Taxonomy" id="240449"/>
    <lineage>
        <taxon>Eukaryota</taxon>
        <taxon>Viridiplantae</taxon>
        <taxon>Streptophyta</taxon>
        <taxon>Embryophyta</taxon>
        <taxon>Tracheophyta</taxon>
        <taxon>Spermatophyta</taxon>
        <taxon>Magnoliopsida</taxon>
        <taxon>Liliopsida</taxon>
        <taxon>Poales</taxon>
        <taxon>Poaceae</taxon>
        <taxon>PACMAD clade</taxon>
        <taxon>Panicoideae</taxon>
        <taxon>Panicodae</taxon>
        <taxon>Paniceae</taxon>
        <taxon>Melinidinae</taxon>
        <taxon>Urochloa</taxon>
    </lineage>
</organism>
<dbReference type="PROSITE" id="PS50181">
    <property type="entry name" value="FBOX"/>
    <property type="match status" value="1"/>
</dbReference>
<dbReference type="InterPro" id="IPR036047">
    <property type="entry name" value="F-box-like_dom_sf"/>
</dbReference>
<dbReference type="Proteomes" id="UP001497457">
    <property type="component" value="Unassembled WGS sequence"/>
</dbReference>